<dbReference type="GO" id="GO:0004519">
    <property type="term" value="F:endonuclease activity"/>
    <property type="evidence" value="ECO:0007669"/>
    <property type="project" value="UniProtKB-KW"/>
</dbReference>
<sequence>MLKMNAELNPTRMTDEVKAKLSRARLDSGLKKWYQKISGRHTHRVIAEAILGRPLKKGEVVHHINGNKRDNRAENLMIFKNQAEHARWHGCHKKGGDAV</sequence>
<evidence type="ECO:0000313" key="2">
    <source>
        <dbReference type="EMBL" id="DAG03589.1"/>
    </source>
</evidence>
<feature type="domain" description="HNH nuclease" evidence="1">
    <location>
        <begin position="40"/>
        <end position="83"/>
    </location>
</feature>
<proteinExistence type="predicted"/>
<dbReference type="InterPro" id="IPR044925">
    <property type="entry name" value="His-Me_finger_sf"/>
</dbReference>
<dbReference type="EMBL" id="BK016232">
    <property type="protein sequence ID" value="DAG03589.1"/>
    <property type="molecule type" value="Genomic_DNA"/>
</dbReference>
<keyword evidence="2" id="KW-0540">Nuclease</keyword>
<dbReference type="SUPFAM" id="SSF54060">
    <property type="entry name" value="His-Me finger endonucleases"/>
    <property type="match status" value="1"/>
</dbReference>
<dbReference type="InterPro" id="IPR003615">
    <property type="entry name" value="HNH_nuc"/>
</dbReference>
<evidence type="ECO:0000259" key="1">
    <source>
        <dbReference type="Pfam" id="PF13392"/>
    </source>
</evidence>
<reference evidence="2" key="1">
    <citation type="journal article" date="2021" name="Proc. Natl. Acad. Sci. U.S.A.">
        <title>A Catalog of Tens of Thousands of Viruses from Human Metagenomes Reveals Hidden Associations with Chronic Diseases.</title>
        <authorList>
            <person name="Tisza M.J."/>
            <person name="Buck C.B."/>
        </authorList>
    </citation>
    <scope>NUCLEOTIDE SEQUENCE</scope>
    <source>
        <strain evidence="2">CthGz5</strain>
    </source>
</reference>
<dbReference type="Pfam" id="PF13392">
    <property type="entry name" value="HNH_3"/>
    <property type="match status" value="1"/>
</dbReference>
<name>A0A8S5VA40_9CAUD</name>
<protein>
    <submittedName>
        <fullName evidence="2">HNH endonuclease</fullName>
    </submittedName>
</protein>
<keyword evidence="2" id="KW-0378">Hydrolase</keyword>
<organism evidence="2">
    <name type="scientific">Siphoviridae sp. cthGz5</name>
    <dbReference type="NCBI Taxonomy" id="2825613"/>
    <lineage>
        <taxon>Viruses</taxon>
        <taxon>Duplodnaviria</taxon>
        <taxon>Heunggongvirae</taxon>
        <taxon>Uroviricota</taxon>
        <taxon>Caudoviricetes</taxon>
    </lineage>
</organism>
<keyword evidence="2" id="KW-0255">Endonuclease</keyword>
<dbReference type="Gene3D" id="3.90.75.20">
    <property type="match status" value="1"/>
</dbReference>
<accession>A0A8S5VA40</accession>